<feature type="signal peptide" evidence="1">
    <location>
        <begin position="1"/>
        <end position="21"/>
    </location>
</feature>
<reference evidence="2" key="2">
    <citation type="submission" date="2020-07" db="EMBL/GenBank/DDBJ databases">
        <authorList>
            <person name="Vera ALvarez R."/>
            <person name="Arias-Moreno D.M."/>
            <person name="Jimenez-Jacinto V."/>
            <person name="Jimenez-Bremont J.F."/>
            <person name="Swaminathan K."/>
            <person name="Moose S.P."/>
            <person name="Guerrero-Gonzalez M.L."/>
            <person name="Marino-Ramirez L."/>
            <person name="Landsman D."/>
            <person name="Rodriguez-Kessler M."/>
            <person name="Delgado-Sanchez P."/>
        </authorList>
    </citation>
    <scope>NUCLEOTIDE SEQUENCE</scope>
    <source>
        <tissue evidence="2">Cladode</tissue>
    </source>
</reference>
<keyword evidence="1" id="KW-0732">Signal</keyword>
<feature type="chain" id="PRO_5028364614" evidence="1">
    <location>
        <begin position="22"/>
        <end position="106"/>
    </location>
</feature>
<protein>
    <submittedName>
        <fullName evidence="2">Uncharacterized protein</fullName>
    </submittedName>
</protein>
<sequence length="106" mass="11346">MAAATAFIWVKAILFPTQVLGPALKAKNLYEGSCLIFPLSEIHLSGLNLWQSSPHIDFILPMAYKLMIICMFGSTLCPLGRISCSMGTLASNATGGYSLKASHNAP</sequence>
<reference evidence="2" key="1">
    <citation type="journal article" date="2013" name="J. Plant Res.">
        <title>Effect of fungi and light on seed germination of three Opuntia species from semiarid lands of central Mexico.</title>
        <authorList>
            <person name="Delgado-Sanchez P."/>
            <person name="Jimenez-Bremont J.F."/>
            <person name="Guerrero-Gonzalez Mde L."/>
            <person name="Flores J."/>
        </authorList>
    </citation>
    <scope>NUCLEOTIDE SEQUENCE</scope>
    <source>
        <tissue evidence="2">Cladode</tissue>
    </source>
</reference>
<accession>A0A7C9DCT3</accession>
<evidence type="ECO:0000256" key="1">
    <source>
        <dbReference type="SAM" id="SignalP"/>
    </source>
</evidence>
<name>A0A7C9DCT3_OPUST</name>
<dbReference type="EMBL" id="GISG01111731">
    <property type="protein sequence ID" value="MBA4638986.1"/>
    <property type="molecule type" value="Transcribed_RNA"/>
</dbReference>
<organism evidence="2">
    <name type="scientific">Opuntia streptacantha</name>
    <name type="common">Prickly pear cactus</name>
    <name type="synonym">Opuntia cardona</name>
    <dbReference type="NCBI Taxonomy" id="393608"/>
    <lineage>
        <taxon>Eukaryota</taxon>
        <taxon>Viridiplantae</taxon>
        <taxon>Streptophyta</taxon>
        <taxon>Embryophyta</taxon>
        <taxon>Tracheophyta</taxon>
        <taxon>Spermatophyta</taxon>
        <taxon>Magnoliopsida</taxon>
        <taxon>eudicotyledons</taxon>
        <taxon>Gunneridae</taxon>
        <taxon>Pentapetalae</taxon>
        <taxon>Caryophyllales</taxon>
        <taxon>Cactineae</taxon>
        <taxon>Cactaceae</taxon>
        <taxon>Opuntioideae</taxon>
        <taxon>Opuntia</taxon>
    </lineage>
</organism>
<proteinExistence type="predicted"/>
<dbReference type="AlphaFoldDB" id="A0A7C9DCT3"/>
<evidence type="ECO:0000313" key="2">
    <source>
        <dbReference type="EMBL" id="MBA4638986.1"/>
    </source>
</evidence>